<sequence length="118" mass="12607">MYQTSTLAVSCFVTAPGPVFSLVSSKVLLCMRSFLLQVLSGCLPLLVDFLSKDDWLEHTLDSTTLSPAAANEGKPGHMRALIKATSIFQSVLLCLRCSMPLGFLTGLSLLGTVLVMAV</sequence>
<evidence type="ECO:0000313" key="2">
    <source>
        <dbReference type="EMBL" id="MEQ2264047.1"/>
    </source>
</evidence>
<dbReference type="EMBL" id="JAHRIM010026374">
    <property type="protein sequence ID" value="MEQ2264047.1"/>
    <property type="molecule type" value="Genomic_DNA"/>
</dbReference>
<keyword evidence="1" id="KW-1133">Transmembrane helix</keyword>
<organism evidence="2 3">
    <name type="scientific">Xenotaenia resolanae</name>
    <dbReference type="NCBI Taxonomy" id="208358"/>
    <lineage>
        <taxon>Eukaryota</taxon>
        <taxon>Metazoa</taxon>
        <taxon>Chordata</taxon>
        <taxon>Craniata</taxon>
        <taxon>Vertebrata</taxon>
        <taxon>Euteleostomi</taxon>
        <taxon>Actinopterygii</taxon>
        <taxon>Neopterygii</taxon>
        <taxon>Teleostei</taxon>
        <taxon>Neoteleostei</taxon>
        <taxon>Acanthomorphata</taxon>
        <taxon>Ovalentaria</taxon>
        <taxon>Atherinomorphae</taxon>
        <taxon>Cyprinodontiformes</taxon>
        <taxon>Goodeidae</taxon>
        <taxon>Xenotaenia</taxon>
    </lineage>
</organism>
<keyword evidence="3" id="KW-1185">Reference proteome</keyword>
<keyword evidence="1" id="KW-0472">Membrane</keyword>
<evidence type="ECO:0000256" key="1">
    <source>
        <dbReference type="SAM" id="Phobius"/>
    </source>
</evidence>
<comment type="caution">
    <text evidence="2">The sequence shown here is derived from an EMBL/GenBank/DDBJ whole genome shotgun (WGS) entry which is preliminary data.</text>
</comment>
<proteinExistence type="predicted"/>
<protein>
    <submittedName>
        <fullName evidence="2">Uncharacterized protein</fullName>
    </submittedName>
</protein>
<accession>A0ABV0W3E3</accession>
<gene>
    <name evidence="2" type="ORF">XENORESO_018156</name>
</gene>
<dbReference type="Proteomes" id="UP001444071">
    <property type="component" value="Unassembled WGS sequence"/>
</dbReference>
<evidence type="ECO:0000313" key="3">
    <source>
        <dbReference type="Proteomes" id="UP001444071"/>
    </source>
</evidence>
<reference evidence="2 3" key="1">
    <citation type="submission" date="2021-06" db="EMBL/GenBank/DDBJ databases">
        <authorList>
            <person name="Palmer J.M."/>
        </authorList>
    </citation>
    <scope>NUCLEOTIDE SEQUENCE [LARGE SCALE GENOMIC DNA]</scope>
    <source>
        <strain evidence="2 3">XR_2019</strain>
        <tissue evidence="2">Muscle</tissue>
    </source>
</reference>
<feature type="transmembrane region" description="Helical" evidence="1">
    <location>
        <begin position="93"/>
        <end position="117"/>
    </location>
</feature>
<keyword evidence="1" id="KW-0812">Transmembrane</keyword>
<name>A0ABV0W3E3_9TELE</name>